<keyword evidence="1" id="KW-0732">Signal</keyword>
<gene>
    <name evidence="2" type="primary">ORF148437</name>
</gene>
<protein>
    <submittedName>
        <fullName evidence="2">Uncharacterized protein</fullName>
    </submittedName>
</protein>
<evidence type="ECO:0000256" key="1">
    <source>
        <dbReference type="SAM" id="SignalP"/>
    </source>
</evidence>
<feature type="chain" id="PRO_5002111655" evidence="1">
    <location>
        <begin position="23"/>
        <end position="278"/>
    </location>
</feature>
<reference evidence="2" key="1">
    <citation type="submission" date="2014-12" db="EMBL/GenBank/DDBJ databases">
        <title>Insight into the proteome of Arion vulgaris.</title>
        <authorList>
            <person name="Aradska J."/>
            <person name="Bulat T."/>
            <person name="Smidak R."/>
            <person name="Sarate P."/>
            <person name="Gangsoo J."/>
            <person name="Sialana F."/>
            <person name="Bilban M."/>
            <person name="Lubec G."/>
        </authorList>
    </citation>
    <scope>NUCLEOTIDE SEQUENCE</scope>
    <source>
        <tissue evidence="2">Skin</tissue>
    </source>
</reference>
<evidence type="ECO:0000313" key="2">
    <source>
        <dbReference type="EMBL" id="CEK85483.1"/>
    </source>
</evidence>
<accession>A0A0B7AXJ4</accession>
<dbReference type="AlphaFoldDB" id="A0A0B7AXJ4"/>
<feature type="non-terminal residue" evidence="2">
    <location>
        <position position="278"/>
    </location>
</feature>
<sequence>MMTIQNLLVIIVMLLGLQKLSATLADACMEDFKRNKQNGMDNCPATTNLIKCVMKGSNKKPSEIDDKMLSNIKEIFDNSMRKTGFSCDIDYKKIVEELREEYNTGLTTTTSKPKGLEEKNTSFIAMCGEKLAGNLKNGMDKCLARRTFIKCFMKGSDFYKPSENHDDMLSHIKTAFDNSMRKIGLSCNIDYKKIVEELREENPSGLSTTTKKPKGLKEKNKSYIDVCVEKFTDNLRNGMDMCLATTNYIKCVIRGRNKLSEIDDDMLSYIKTIFDNSM</sequence>
<proteinExistence type="predicted"/>
<feature type="signal peptide" evidence="1">
    <location>
        <begin position="1"/>
        <end position="22"/>
    </location>
</feature>
<organism evidence="2">
    <name type="scientific">Arion vulgaris</name>
    <dbReference type="NCBI Taxonomy" id="1028688"/>
    <lineage>
        <taxon>Eukaryota</taxon>
        <taxon>Metazoa</taxon>
        <taxon>Spiralia</taxon>
        <taxon>Lophotrochozoa</taxon>
        <taxon>Mollusca</taxon>
        <taxon>Gastropoda</taxon>
        <taxon>Heterobranchia</taxon>
        <taxon>Euthyneura</taxon>
        <taxon>Panpulmonata</taxon>
        <taxon>Eupulmonata</taxon>
        <taxon>Stylommatophora</taxon>
        <taxon>Helicina</taxon>
        <taxon>Arionoidea</taxon>
        <taxon>Arionidae</taxon>
        <taxon>Arion</taxon>
    </lineage>
</organism>
<name>A0A0B7AXJ4_9EUPU</name>
<dbReference type="EMBL" id="HACG01038618">
    <property type="protein sequence ID" value="CEK85483.1"/>
    <property type="molecule type" value="Transcribed_RNA"/>
</dbReference>